<dbReference type="Proteomes" id="UP000053766">
    <property type="component" value="Unassembled WGS sequence"/>
</dbReference>
<dbReference type="AlphaFoldDB" id="A0A0D8XF54"/>
<dbReference type="GO" id="GO:0004252">
    <property type="term" value="F:serine-type endopeptidase activity"/>
    <property type="evidence" value="ECO:0007669"/>
    <property type="project" value="InterPro"/>
</dbReference>
<dbReference type="Pfam" id="PF00089">
    <property type="entry name" value="Trypsin"/>
    <property type="match status" value="1"/>
</dbReference>
<dbReference type="InterPro" id="IPR001314">
    <property type="entry name" value="Peptidase_S1A"/>
</dbReference>
<dbReference type="GO" id="GO:0006508">
    <property type="term" value="P:proteolysis"/>
    <property type="evidence" value="ECO:0007669"/>
    <property type="project" value="InterPro"/>
</dbReference>
<keyword evidence="1" id="KW-1015">Disulfide bond</keyword>
<keyword evidence="4" id="KW-1185">Reference proteome</keyword>
<dbReference type="PROSITE" id="PS00135">
    <property type="entry name" value="TRYPSIN_SER"/>
    <property type="match status" value="1"/>
</dbReference>
<dbReference type="InterPro" id="IPR009003">
    <property type="entry name" value="Peptidase_S1_PA"/>
</dbReference>
<dbReference type="EMBL" id="KN716912">
    <property type="protein sequence ID" value="KJH41076.1"/>
    <property type="molecule type" value="Genomic_DNA"/>
</dbReference>
<reference evidence="4" key="2">
    <citation type="journal article" date="2016" name="Sci. Rep.">
        <title>Dictyocaulus viviparus genome, variome and transcriptome elucidate lungworm biology and support future intervention.</title>
        <authorList>
            <person name="McNulty S.N."/>
            <person name="Strube C."/>
            <person name="Rosa B.A."/>
            <person name="Martin J.C."/>
            <person name="Tyagi R."/>
            <person name="Choi Y.J."/>
            <person name="Wang Q."/>
            <person name="Hallsworth Pepin K."/>
            <person name="Zhang X."/>
            <person name="Ozersky P."/>
            <person name="Wilson R.K."/>
            <person name="Sternberg P.W."/>
            <person name="Gasser R.B."/>
            <person name="Mitreva M."/>
        </authorList>
    </citation>
    <scope>NUCLEOTIDE SEQUENCE [LARGE SCALE GENOMIC DNA]</scope>
    <source>
        <strain evidence="4">HannoverDv2000</strain>
    </source>
</reference>
<feature type="domain" description="Peptidase S1" evidence="2">
    <location>
        <begin position="22"/>
        <end position="153"/>
    </location>
</feature>
<sequence>MAGSSCLDPDECLSTSTIYKPSEILVYPDYDPCQKTNDLALITVASPISRMDGSPVCMPKEKEMFVTKMTAVGFGVDPTKSLYQTKLRALLLDVYSYPQKALLKITSQGKSICAGDSGGPLVKVNSTNKYIVMGIIYATDTDCRTKHPRTGVCPIENAQPTK</sequence>
<dbReference type="PANTHER" id="PTHR24260">
    <property type="match status" value="1"/>
</dbReference>
<accession>A0A0D8XF54</accession>
<reference evidence="3 4" key="1">
    <citation type="submission" date="2013-11" db="EMBL/GenBank/DDBJ databases">
        <title>Draft genome of the bovine lungworm Dictyocaulus viviparus.</title>
        <authorList>
            <person name="Mitreva M."/>
        </authorList>
    </citation>
    <scope>NUCLEOTIDE SEQUENCE [LARGE SCALE GENOMIC DNA]</scope>
    <source>
        <strain evidence="3 4">HannoverDv2000</strain>
    </source>
</reference>
<organism evidence="3 4">
    <name type="scientific">Dictyocaulus viviparus</name>
    <name type="common">Bovine lungworm</name>
    <dbReference type="NCBI Taxonomy" id="29172"/>
    <lineage>
        <taxon>Eukaryota</taxon>
        <taxon>Metazoa</taxon>
        <taxon>Ecdysozoa</taxon>
        <taxon>Nematoda</taxon>
        <taxon>Chromadorea</taxon>
        <taxon>Rhabditida</taxon>
        <taxon>Rhabditina</taxon>
        <taxon>Rhabditomorpha</taxon>
        <taxon>Strongyloidea</taxon>
        <taxon>Metastrongylidae</taxon>
        <taxon>Dictyocaulus</taxon>
    </lineage>
</organism>
<evidence type="ECO:0000256" key="1">
    <source>
        <dbReference type="ARBA" id="ARBA00023157"/>
    </source>
</evidence>
<dbReference type="InterPro" id="IPR001254">
    <property type="entry name" value="Trypsin_dom"/>
</dbReference>
<evidence type="ECO:0000259" key="2">
    <source>
        <dbReference type="Pfam" id="PF00089"/>
    </source>
</evidence>
<proteinExistence type="predicted"/>
<dbReference type="PRINTS" id="PR00722">
    <property type="entry name" value="CHYMOTRYPSIN"/>
</dbReference>
<dbReference type="InterPro" id="IPR043504">
    <property type="entry name" value="Peptidase_S1_PA_chymotrypsin"/>
</dbReference>
<dbReference type="InterPro" id="IPR033116">
    <property type="entry name" value="TRYPSIN_SER"/>
</dbReference>
<dbReference type="PANTHER" id="PTHR24260:SF145">
    <property type="entry name" value="FI17609P1-RELATED"/>
    <property type="match status" value="1"/>
</dbReference>
<gene>
    <name evidence="3" type="ORF">DICVIV_12961</name>
</gene>
<evidence type="ECO:0000313" key="3">
    <source>
        <dbReference type="EMBL" id="KJH41076.1"/>
    </source>
</evidence>
<dbReference type="InterPro" id="IPR051333">
    <property type="entry name" value="CLIP_Serine_Protease"/>
</dbReference>
<protein>
    <recommendedName>
        <fullName evidence="2">Peptidase S1 domain-containing protein</fullName>
    </recommendedName>
</protein>
<dbReference type="SUPFAM" id="SSF50494">
    <property type="entry name" value="Trypsin-like serine proteases"/>
    <property type="match status" value="1"/>
</dbReference>
<dbReference type="OrthoDB" id="5877327at2759"/>
<dbReference type="Gene3D" id="2.40.10.10">
    <property type="entry name" value="Trypsin-like serine proteases"/>
    <property type="match status" value="1"/>
</dbReference>
<evidence type="ECO:0000313" key="4">
    <source>
        <dbReference type="Proteomes" id="UP000053766"/>
    </source>
</evidence>
<name>A0A0D8XF54_DICVI</name>